<keyword evidence="2 6" id="KW-1003">Cell membrane</keyword>
<evidence type="ECO:0000256" key="4">
    <source>
        <dbReference type="ARBA" id="ARBA00022989"/>
    </source>
</evidence>
<dbReference type="PANTHER" id="PTHR36116:SF1">
    <property type="entry name" value="UPF0060 MEMBRANE PROTEIN YNFA"/>
    <property type="match status" value="1"/>
</dbReference>
<name>A0ABS4GIV9_9BACL</name>
<evidence type="ECO:0000256" key="6">
    <source>
        <dbReference type="HAMAP-Rule" id="MF_00010"/>
    </source>
</evidence>
<feature type="transmembrane region" description="Helical" evidence="6">
    <location>
        <begin position="5"/>
        <end position="26"/>
    </location>
</feature>
<evidence type="ECO:0000256" key="5">
    <source>
        <dbReference type="ARBA" id="ARBA00023136"/>
    </source>
</evidence>
<dbReference type="InterPro" id="IPR003844">
    <property type="entry name" value="UPF0060"/>
</dbReference>
<sequence>MINAIILFIVAGLAEIGGGYLVWLWIREGKPLWYGFVGGVILVIYGIIPTLQKFPTFGRVYAAYGGVFIILSILWGWGIDKKTPDIYDWIGSVICIIGVSIILWGPRH</sequence>
<keyword evidence="5 6" id="KW-0472">Membrane</keyword>
<dbReference type="RefSeq" id="WP_209807983.1">
    <property type="nucleotide sequence ID" value="NZ_JAGGKT010000001.1"/>
</dbReference>
<keyword evidence="4 6" id="KW-1133">Transmembrane helix</keyword>
<dbReference type="EMBL" id="JAGGKT010000001">
    <property type="protein sequence ID" value="MBP1930186.1"/>
    <property type="molecule type" value="Genomic_DNA"/>
</dbReference>
<dbReference type="Pfam" id="PF02694">
    <property type="entry name" value="UPF0060"/>
    <property type="match status" value="1"/>
</dbReference>
<proteinExistence type="inferred from homology"/>
<accession>A0ABS4GIV9</accession>
<feature type="transmembrane region" description="Helical" evidence="6">
    <location>
        <begin position="60"/>
        <end position="77"/>
    </location>
</feature>
<feature type="transmembrane region" description="Helical" evidence="6">
    <location>
        <begin position="89"/>
        <end position="106"/>
    </location>
</feature>
<organism evidence="7 8">
    <name type="scientific">Ammoniphilus resinae</name>
    <dbReference type="NCBI Taxonomy" id="861532"/>
    <lineage>
        <taxon>Bacteria</taxon>
        <taxon>Bacillati</taxon>
        <taxon>Bacillota</taxon>
        <taxon>Bacilli</taxon>
        <taxon>Bacillales</taxon>
        <taxon>Paenibacillaceae</taxon>
        <taxon>Aneurinibacillus group</taxon>
        <taxon>Ammoniphilus</taxon>
    </lineage>
</organism>
<keyword evidence="8" id="KW-1185">Reference proteome</keyword>
<evidence type="ECO:0000256" key="2">
    <source>
        <dbReference type="ARBA" id="ARBA00022475"/>
    </source>
</evidence>
<evidence type="ECO:0000256" key="3">
    <source>
        <dbReference type="ARBA" id="ARBA00022692"/>
    </source>
</evidence>
<comment type="subcellular location">
    <subcellularLocation>
        <location evidence="6">Cell membrane</location>
        <topology evidence="6">Multi-pass membrane protein</topology>
    </subcellularLocation>
    <subcellularLocation>
        <location evidence="1">Endomembrane system</location>
        <topology evidence="1">Multi-pass membrane protein</topology>
    </subcellularLocation>
</comment>
<feature type="transmembrane region" description="Helical" evidence="6">
    <location>
        <begin position="32"/>
        <end position="48"/>
    </location>
</feature>
<dbReference type="PANTHER" id="PTHR36116">
    <property type="entry name" value="UPF0060 MEMBRANE PROTEIN YNFA"/>
    <property type="match status" value="1"/>
</dbReference>
<evidence type="ECO:0000256" key="1">
    <source>
        <dbReference type="ARBA" id="ARBA00004127"/>
    </source>
</evidence>
<protein>
    <submittedName>
        <fullName evidence="7">Small multidrug resistance family-3 protein</fullName>
    </submittedName>
</protein>
<evidence type="ECO:0000313" key="8">
    <source>
        <dbReference type="Proteomes" id="UP001519343"/>
    </source>
</evidence>
<dbReference type="Proteomes" id="UP001519343">
    <property type="component" value="Unassembled WGS sequence"/>
</dbReference>
<gene>
    <name evidence="7" type="ORF">J2Z37_000173</name>
</gene>
<keyword evidence="3 6" id="KW-0812">Transmembrane</keyword>
<dbReference type="InterPro" id="IPR037185">
    <property type="entry name" value="EmrE-like"/>
</dbReference>
<comment type="similarity">
    <text evidence="6">Belongs to the UPF0060 family.</text>
</comment>
<dbReference type="NCBIfam" id="NF002586">
    <property type="entry name" value="PRK02237.1"/>
    <property type="match status" value="1"/>
</dbReference>
<reference evidence="7 8" key="1">
    <citation type="submission" date="2021-03" db="EMBL/GenBank/DDBJ databases">
        <title>Genomic Encyclopedia of Type Strains, Phase IV (KMG-IV): sequencing the most valuable type-strain genomes for metagenomic binning, comparative biology and taxonomic classification.</title>
        <authorList>
            <person name="Goeker M."/>
        </authorList>
    </citation>
    <scope>NUCLEOTIDE SEQUENCE [LARGE SCALE GENOMIC DNA]</scope>
    <source>
        <strain evidence="7 8">DSM 24738</strain>
    </source>
</reference>
<dbReference type="SUPFAM" id="SSF103481">
    <property type="entry name" value="Multidrug resistance efflux transporter EmrE"/>
    <property type="match status" value="1"/>
</dbReference>
<evidence type="ECO:0000313" key="7">
    <source>
        <dbReference type="EMBL" id="MBP1930186.1"/>
    </source>
</evidence>
<dbReference type="HAMAP" id="MF_00010">
    <property type="entry name" value="UPF0060"/>
    <property type="match status" value="1"/>
</dbReference>
<comment type="caution">
    <text evidence="7">The sequence shown here is derived from an EMBL/GenBank/DDBJ whole genome shotgun (WGS) entry which is preliminary data.</text>
</comment>